<dbReference type="Pfam" id="PF13439">
    <property type="entry name" value="Glyco_transf_4"/>
    <property type="match status" value="1"/>
</dbReference>
<keyword evidence="4" id="KW-1185">Reference proteome</keyword>
<dbReference type="GO" id="GO:0009103">
    <property type="term" value="P:lipopolysaccharide biosynthetic process"/>
    <property type="evidence" value="ECO:0007669"/>
    <property type="project" value="TreeGrafter"/>
</dbReference>
<comment type="caution">
    <text evidence="3">The sequence shown here is derived from an EMBL/GenBank/DDBJ whole genome shotgun (WGS) entry which is preliminary data.</text>
</comment>
<dbReference type="EMBL" id="QHHQ01000001">
    <property type="protein sequence ID" value="RAI04050.1"/>
    <property type="molecule type" value="Genomic_DNA"/>
</dbReference>
<dbReference type="Proteomes" id="UP000249590">
    <property type="component" value="Unassembled WGS sequence"/>
</dbReference>
<dbReference type="PANTHER" id="PTHR46401:SF2">
    <property type="entry name" value="GLYCOSYLTRANSFERASE WBBK-RELATED"/>
    <property type="match status" value="1"/>
</dbReference>
<reference evidence="3 4" key="1">
    <citation type="submission" date="2018-05" db="EMBL/GenBank/DDBJ databases">
        <title>Acuticoccus sediminis sp. nov., isolated from deep-sea sediment of Indian Ocean.</title>
        <authorList>
            <person name="Liu X."/>
            <person name="Lai Q."/>
            <person name="Du Y."/>
            <person name="Sun F."/>
            <person name="Zhang X."/>
            <person name="Wang S."/>
            <person name="Shao Z."/>
        </authorList>
    </citation>
    <scope>NUCLEOTIDE SEQUENCE [LARGE SCALE GENOMIC DNA]</scope>
    <source>
        <strain evidence="3 4">PTG4-2</strain>
    </source>
</reference>
<keyword evidence="1 3" id="KW-0808">Transferase</keyword>
<proteinExistence type="predicted"/>
<dbReference type="Gene3D" id="3.40.50.2000">
    <property type="entry name" value="Glycogen Phosphorylase B"/>
    <property type="match status" value="2"/>
</dbReference>
<organism evidence="3 4">
    <name type="scientific">Acuticoccus sediminis</name>
    <dbReference type="NCBI Taxonomy" id="2184697"/>
    <lineage>
        <taxon>Bacteria</taxon>
        <taxon>Pseudomonadati</taxon>
        <taxon>Pseudomonadota</taxon>
        <taxon>Alphaproteobacteria</taxon>
        <taxon>Hyphomicrobiales</taxon>
        <taxon>Amorphaceae</taxon>
        <taxon>Acuticoccus</taxon>
    </lineage>
</organism>
<evidence type="ECO:0000313" key="4">
    <source>
        <dbReference type="Proteomes" id="UP000249590"/>
    </source>
</evidence>
<evidence type="ECO:0000313" key="3">
    <source>
        <dbReference type="EMBL" id="RAI04050.1"/>
    </source>
</evidence>
<evidence type="ECO:0000259" key="2">
    <source>
        <dbReference type="Pfam" id="PF13439"/>
    </source>
</evidence>
<dbReference type="OrthoDB" id="9790710at2"/>
<dbReference type="Pfam" id="PF13692">
    <property type="entry name" value="Glyco_trans_1_4"/>
    <property type="match status" value="1"/>
</dbReference>
<dbReference type="RefSeq" id="WP_111343213.1">
    <property type="nucleotide sequence ID" value="NZ_QHHQ01000001.1"/>
</dbReference>
<gene>
    <name evidence="3" type="ORF">DLJ53_06225</name>
</gene>
<dbReference type="InterPro" id="IPR028098">
    <property type="entry name" value="Glyco_trans_4-like_N"/>
</dbReference>
<evidence type="ECO:0000256" key="1">
    <source>
        <dbReference type="ARBA" id="ARBA00022679"/>
    </source>
</evidence>
<dbReference type="CDD" id="cd03801">
    <property type="entry name" value="GT4_PimA-like"/>
    <property type="match status" value="1"/>
</dbReference>
<dbReference type="AlphaFoldDB" id="A0A8B2NZ99"/>
<name>A0A8B2NZ99_9HYPH</name>
<dbReference type="GO" id="GO:0016757">
    <property type="term" value="F:glycosyltransferase activity"/>
    <property type="evidence" value="ECO:0007669"/>
    <property type="project" value="UniProtKB-ARBA"/>
</dbReference>
<sequence>MRIAFAIPGDIDAPSGGYRYDRRMLAELRALGHEVTHLVLPGSFPDPSASDIDETIAALRAADADVLLVDGLAYSVLPASALRQVKAPLVALVHHPLALETGLSEADATRYGAAERSALTVATRVVVTSPPTADTLVSDFAVPREAITVAVPGLDPRWQQPRTPVTPPKIVAVGSLIARKGHDVLLDALSRIMDIPWEGVIIGSNAWDPETAAGIEAMAAPMADRLTLTGALHEDDIRQHYAGSTLFTLATRYEGFGMVFLEAMASGLPIVATRGGAVPSVVPPEAGVLVDVDDPVALADALRRVLTDETLAARLSDGARAAAKDAATWEMSAAAIADCLSGAVGAA</sequence>
<feature type="domain" description="Glycosyltransferase subfamily 4-like N-terminal" evidence="2">
    <location>
        <begin position="44"/>
        <end position="156"/>
    </location>
</feature>
<accession>A0A8B2NZ99</accession>
<dbReference type="PANTHER" id="PTHR46401">
    <property type="entry name" value="GLYCOSYLTRANSFERASE WBBK-RELATED"/>
    <property type="match status" value="1"/>
</dbReference>
<dbReference type="SUPFAM" id="SSF53756">
    <property type="entry name" value="UDP-Glycosyltransferase/glycogen phosphorylase"/>
    <property type="match status" value="1"/>
</dbReference>
<protein>
    <submittedName>
        <fullName evidence="3">Glycosyl transferase family 1</fullName>
    </submittedName>
</protein>